<accession>A0A3L6NCM8</accession>
<dbReference type="Gene3D" id="1.10.287.1490">
    <property type="match status" value="1"/>
</dbReference>
<evidence type="ECO:0000313" key="3">
    <source>
        <dbReference type="Proteomes" id="UP000270866"/>
    </source>
</evidence>
<keyword evidence="1" id="KW-0175">Coiled coil</keyword>
<gene>
    <name evidence="2" type="ORF">BFJ65_g11517</name>
</gene>
<feature type="coiled-coil region" evidence="1">
    <location>
        <begin position="196"/>
        <end position="230"/>
    </location>
</feature>
<sequence>MSQFGDTPNVVIDTALGQLPDQRKAATIRRWLVQVHEKAADRERLAVYKERQATEKEGLANQALQEAELERSRLEEKEKELESGKAALVEEHARIVRVAETLPVELSKTVKEASATLNDTIGSTSEAIKALNGTVEEARDKASGVEESVSALPSKSTLEEWANSHDEGRLNNIKTFISQSIEKLKAQNSSEHSAELEKLRGKYDTQSQAVSRLEGEKTILNEEVQSLREKDRESSAVITGLHIDLQAKDQVIITLEGEKEHLRQDLGVLCSSDSNKASEIEQLQSRCEKMEQEVSRLREDKANLGVEVERLRSREREDSSTLGDLRAECSAKEQAVAALQAEKETLGQEIRGLRKSHDESVRTGATLQAQYGAREREVSTLQKENQDLVLNLETLHTENTGLQREVTKLQTERDSLEEKVQGFDDLYARHQTTRDRLQDADVEIGVLRDRIKRREEECVKRDKYVNDVRSENMAFRVAADANQRHIEELNLRIQSADAERLELIEARPRLQGLQTQLNGISELLRQATEVRRKSEQDCDDLKQVVVKATQDMSSLQDRYTSLSETHAKTEEALSKQLGAAHRELGKERSENEELQTKLASAATESRAKDIQLENVQDQLATLRSELGEERRRVDKVGTLGESVKSILETLESTQSLQLELSDTKSLLKEAEGKLATQQATCQGFTSDLAKMYLQLAEVFQDLPTTPGGSGSFKMHRVATKMAPLLLAPGAKGKVEAFLESQASDWHCFEQVIALGPSHGRIVGNSCSNHPTGCVWVCVAIVRSQHVLTFHVR</sequence>
<dbReference type="Gene3D" id="1.20.5.1700">
    <property type="match status" value="1"/>
</dbReference>
<feature type="coiled-coil region" evidence="1">
    <location>
        <begin position="273"/>
        <end position="558"/>
    </location>
</feature>
<evidence type="ECO:0000256" key="1">
    <source>
        <dbReference type="SAM" id="Coils"/>
    </source>
</evidence>
<reference evidence="2 3" key="1">
    <citation type="journal article" date="2018" name="Sci. Rep.">
        <title>Characterisation of pathogen-specific regions and novel effector candidates in Fusarium oxysporum f. sp. cepae.</title>
        <authorList>
            <person name="Armitage A.D."/>
            <person name="Taylor A."/>
            <person name="Sobczyk M.K."/>
            <person name="Baxter L."/>
            <person name="Greenfield B.P."/>
            <person name="Bates H.J."/>
            <person name="Wilson F."/>
            <person name="Jackson A.C."/>
            <person name="Ott S."/>
            <person name="Harrison R.J."/>
            <person name="Clarkson J.P."/>
        </authorList>
    </citation>
    <scope>NUCLEOTIDE SEQUENCE [LARGE SCALE GENOMIC DNA]</scope>
    <source>
        <strain evidence="2 3">FoC_Fus2</strain>
    </source>
</reference>
<dbReference type="EMBL" id="MRCU01000007">
    <property type="protein sequence ID" value="RKK14973.1"/>
    <property type="molecule type" value="Genomic_DNA"/>
</dbReference>
<dbReference type="Gene3D" id="1.20.5.50">
    <property type="match status" value="1"/>
</dbReference>
<evidence type="ECO:0000313" key="2">
    <source>
        <dbReference type="EMBL" id="RKK14973.1"/>
    </source>
</evidence>
<feature type="coiled-coil region" evidence="1">
    <location>
        <begin position="584"/>
        <end position="673"/>
    </location>
</feature>
<dbReference type="AlphaFoldDB" id="A0A3L6NCM8"/>
<protein>
    <submittedName>
        <fullName evidence="2">Uncharacterized protein</fullName>
    </submittedName>
</protein>
<comment type="caution">
    <text evidence="2">The sequence shown here is derived from an EMBL/GenBank/DDBJ whole genome shotgun (WGS) entry which is preliminary data.</text>
</comment>
<feature type="coiled-coil region" evidence="1">
    <location>
        <begin position="57"/>
        <end position="94"/>
    </location>
</feature>
<proteinExistence type="predicted"/>
<organism evidence="2 3">
    <name type="scientific">Fusarium oxysporum f. sp. cepae</name>
    <dbReference type="NCBI Taxonomy" id="396571"/>
    <lineage>
        <taxon>Eukaryota</taxon>
        <taxon>Fungi</taxon>
        <taxon>Dikarya</taxon>
        <taxon>Ascomycota</taxon>
        <taxon>Pezizomycotina</taxon>
        <taxon>Sordariomycetes</taxon>
        <taxon>Hypocreomycetidae</taxon>
        <taxon>Hypocreales</taxon>
        <taxon>Nectriaceae</taxon>
        <taxon>Fusarium</taxon>
        <taxon>Fusarium oxysporum species complex</taxon>
    </lineage>
</organism>
<dbReference type="Proteomes" id="UP000270866">
    <property type="component" value="Chromosome 9"/>
</dbReference>
<name>A0A3L6NCM8_FUSOX</name>